<keyword evidence="1" id="KW-0853">WD repeat</keyword>
<dbReference type="PROSITE" id="PS50082">
    <property type="entry name" value="WD_REPEATS_2"/>
    <property type="match status" value="1"/>
</dbReference>
<dbReference type="KEGG" id="mri:Mal4_39000"/>
<dbReference type="InterPro" id="IPR001680">
    <property type="entry name" value="WD40_rpt"/>
</dbReference>
<dbReference type="SUPFAM" id="SSF50978">
    <property type="entry name" value="WD40 repeat-like"/>
    <property type="match status" value="1"/>
</dbReference>
<feature type="repeat" description="WD" evidence="1">
    <location>
        <begin position="10"/>
        <end position="41"/>
    </location>
</feature>
<reference evidence="3 4" key="1">
    <citation type="submission" date="2019-02" db="EMBL/GenBank/DDBJ databases">
        <title>Deep-cultivation of Planctomycetes and their phenomic and genomic characterization uncovers novel biology.</title>
        <authorList>
            <person name="Wiegand S."/>
            <person name="Jogler M."/>
            <person name="Boedeker C."/>
            <person name="Pinto D."/>
            <person name="Vollmers J."/>
            <person name="Rivas-Marin E."/>
            <person name="Kohn T."/>
            <person name="Peeters S.H."/>
            <person name="Heuer A."/>
            <person name="Rast P."/>
            <person name="Oberbeckmann S."/>
            <person name="Bunk B."/>
            <person name="Jeske O."/>
            <person name="Meyerdierks A."/>
            <person name="Storesund J.E."/>
            <person name="Kallscheuer N."/>
            <person name="Luecker S."/>
            <person name="Lage O.M."/>
            <person name="Pohl T."/>
            <person name="Merkel B.J."/>
            <person name="Hornburger P."/>
            <person name="Mueller R.-W."/>
            <person name="Bruemmer F."/>
            <person name="Labrenz M."/>
            <person name="Spormann A.M."/>
            <person name="Op den Camp H."/>
            <person name="Overmann J."/>
            <person name="Amann R."/>
            <person name="Jetten M.S.M."/>
            <person name="Mascher T."/>
            <person name="Medema M.H."/>
            <person name="Devos D.P."/>
            <person name="Kaster A.-K."/>
            <person name="Ovreas L."/>
            <person name="Rohde M."/>
            <person name="Galperin M.Y."/>
            <person name="Jogler C."/>
        </authorList>
    </citation>
    <scope>NUCLEOTIDE SEQUENCE [LARGE SCALE GENOMIC DNA]</scope>
    <source>
        <strain evidence="3 4">Mal4</strain>
    </source>
</reference>
<name>A0A517ZAM3_9PLAN</name>
<keyword evidence="4" id="KW-1185">Reference proteome</keyword>
<dbReference type="InterPro" id="IPR036322">
    <property type="entry name" value="WD40_repeat_dom_sf"/>
</dbReference>
<dbReference type="Proteomes" id="UP000320496">
    <property type="component" value="Chromosome"/>
</dbReference>
<feature type="region of interest" description="Disordered" evidence="2">
    <location>
        <begin position="38"/>
        <end position="60"/>
    </location>
</feature>
<dbReference type="EMBL" id="CP036275">
    <property type="protein sequence ID" value="QDU39555.1"/>
    <property type="molecule type" value="Genomic_DNA"/>
</dbReference>
<dbReference type="Gene3D" id="2.130.10.10">
    <property type="entry name" value="YVTN repeat-like/Quinoprotein amine dehydrogenase"/>
    <property type="match status" value="1"/>
</dbReference>
<dbReference type="SMART" id="SM00320">
    <property type="entry name" value="WD40"/>
    <property type="match status" value="1"/>
</dbReference>
<proteinExistence type="predicted"/>
<dbReference type="Pfam" id="PF00400">
    <property type="entry name" value="WD40"/>
    <property type="match status" value="1"/>
</dbReference>
<evidence type="ECO:0000256" key="2">
    <source>
        <dbReference type="SAM" id="MobiDB-lite"/>
    </source>
</evidence>
<accession>A0A517ZAM3</accession>
<gene>
    <name evidence="3" type="ORF">Mal4_39000</name>
</gene>
<evidence type="ECO:0000313" key="4">
    <source>
        <dbReference type="Proteomes" id="UP000320496"/>
    </source>
</evidence>
<sequence>MPTGREMLTLEAHEGGVGCVRFSPDGSRIVSGGGDRMIRIWGTSPPQTCEKESPGLMARQ</sequence>
<evidence type="ECO:0000313" key="3">
    <source>
        <dbReference type="EMBL" id="QDU39555.1"/>
    </source>
</evidence>
<dbReference type="AlphaFoldDB" id="A0A517ZAM3"/>
<evidence type="ECO:0000256" key="1">
    <source>
        <dbReference type="PROSITE-ProRule" id="PRU00221"/>
    </source>
</evidence>
<protein>
    <submittedName>
        <fullName evidence="3">WD domain, G-beta repeat</fullName>
    </submittedName>
</protein>
<organism evidence="3 4">
    <name type="scientific">Maioricimonas rarisocia</name>
    <dbReference type="NCBI Taxonomy" id="2528026"/>
    <lineage>
        <taxon>Bacteria</taxon>
        <taxon>Pseudomonadati</taxon>
        <taxon>Planctomycetota</taxon>
        <taxon>Planctomycetia</taxon>
        <taxon>Planctomycetales</taxon>
        <taxon>Planctomycetaceae</taxon>
        <taxon>Maioricimonas</taxon>
    </lineage>
</organism>
<dbReference type="InterPro" id="IPR015943">
    <property type="entry name" value="WD40/YVTN_repeat-like_dom_sf"/>
</dbReference>
<dbReference type="PROSITE" id="PS50294">
    <property type="entry name" value="WD_REPEATS_REGION"/>
    <property type="match status" value="1"/>
</dbReference>